<dbReference type="Proteomes" id="UP000244906">
    <property type="component" value="Unassembled WGS sequence"/>
</dbReference>
<evidence type="ECO:0000256" key="1">
    <source>
        <dbReference type="SAM" id="Phobius"/>
    </source>
</evidence>
<keyword evidence="3" id="KW-1185">Reference proteome</keyword>
<gene>
    <name evidence="2" type="ORF">DC094_02430</name>
</gene>
<feature type="transmembrane region" description="Helical" evidence="1">
    <location>
        <begin position="7"/>
        <end position="25"/>
    </location>
</feature>
<dbReference type="RefSeq" id="WP_116685487.1">
    <property type="nucleotide sequence ID" value="NZ_CAWNYD010000001.1"/>
</dbReference>
<dbReference type="EMBL" id="QDDL01000001">
    <property type="protein sequence ID" value="PVZ71898.1"/>
    <property type="molecule type" value="Genomic_DNA"/>
</dbReference>
<feature type="transmembrane region" description="Helical" evidence="1">
    <location>
        <begin position="45"/>
        <end position="67"/>
    </location>
</feature>
<comment type="caution">
    <text evidence="2">The sequence shown here is derived from an EMBL/GenBank/DDBJ whole genome shotgun (WGS) entry which is preliminary data.</text>
</comment>
<sequence>MLPIIGFGCLGASLFFCIYFVYALVSKKVYAAGRWLYRCEDTAAYWIALVGVVVMMVFTFFCAGIYLPGLF</sequence>
<dbReference type="AlphaFoldDB" id="A0A2V1H3U8"/>
<protein>
    <submittedName>
        <fullName evidence="2">Uncharacterized protein</fullName>
    </submittedName>
</protein>
<name>A0A2V1H3U8_9GAMM</name>
<reference evidence="2 3" key="1">
    <citation type="submission" date="2018-04" db="EMBL/GenBank/DDBJ databases">
        <title>Thalassorhabdus spongiae gen. nov., sp. nov., isolated from a marine sponge in South-West Iceland.</title>
        <authorList>
            <person name="Knobloch S."/>
            <person name="Daussin A."/>
            <person name="Johannsson R."/>
            <person name="Marteinsson V.T."/>
        </authorList>
    </citation>
    <scope>NUCLEOTIDE SEQUENCE [LARGE SCALE GENOMIC DNA]</scope>
    <source>
        <strain evidence="2 3">Hp12</strain>
    </source>
</reference>
<keyword evidence="1" id="KW-1133">Transmembrane helix</keyword>
<evidence type="ECO:0000313" key="3">
    <source>
        <dbReference type="Proteomes" id="UP000244906"/>
    </source>
</evidence>
<keyword evidence="1" id="KW-0812">Transmembrane</keyword>
<organism evidence="2 3">
    <name type="scientific">Pelagibaculum spongiae</name>
    <dbReference type="NCBI Taxonomy" id="2080658"/>
    <lineage>
        <taxon>Bacteria</taxon>
        <taxon>Pseudomonadati</taxon>
        <taxon>Pseudomonadota</taxon>
        <taxon>Gammaproteobacteria</taxon>
        <taxon>Oceanospirillales</taxon>
        <taxon>Pelagibaculum</taxon>
    </lineage>
</organism>
<accession>A0A2V1H3U8</accession>
<proteinExistence type="predicted"/>
<evidence type="ECO:0000313" key="2">
    <source>
        <dbReference type="EMBL" id="PVZ71898.1"/>
    </source>
</evidence>
<keyword evidence="1" id="KW-0472">Membrane</keyword>